<dbReference type="SUPFAM" id="SSF46785">
    <property type="entry name" value="Winged helix' DNA-binding domain"/>
    <property type="match status" value="1"/>
</dbReference>
<dbReference type="GO" id="GO:0034599">
    <property type="term" value="P:cellular response to oxidative stress"/>
    <property type="evidence" value="ECO:0007669"/>
    <property type="project" value="UniProtKB-ARBA"/>
</dbReference>
<evidence type="ECO:0000256" key="1">
    <source>
        <dbReference type="ARBA" id="ARBA00004123"/>
    </source>
</evidence>
<dbReference type="GO" id="GO:0031349">
    <property type="term" value="P:positive regulation of defense response"/>
    <property type="evidence" value="ECO:0007669"/>
    <property type="project" value="UniProtKB-ARBA"/>
</dbReference>
<evidence type="ECO:0000256" key="16">
    <source>
        <dbReference type="PROSITE-ProRule" id="PRU00089"/>
    </source>
</evidence>
<dbReference type="GO" id="GO:0040015">
    <property type="term" value="P:negative regulation of multicellular organism growth"/>
    <property type="evidence" value="ECO:0007669"/>
    <property type="project" value="UniProtKB-ARBA"/>
</dbReference>
<dbReference type="FunFam" id="1.10.10.10:FF:000032">
    <property type="entry name" value="Forkhead box protein O4"/>
    <property type="match status" value="1"/>
</dbReference>
<keyword evidence="9 16" id="KW-0238">DNA-binding</keyword>
<evidence type="ECO:0000256" key="5">
    <source>
        <dbReference type="ARBA" id="ARBA00022553"/>
    </source>
</evidence>
<proteinExistence type="predicted"/>
<evidence type="ECO:0000256" key="9">
    <source>
        <dbReference type="ARBA" id="ARBA00023125"/>
    </source>
</evidence>
<protein>
    <recommendedName>
        <fullName evidence="15">Forkhead box protein O</fullName>
    </recommendedName>
</protein>
<keyword evidence="7" id="KW-0221">Differentiation</keyword>
<feature type="compositionally biased region" description="Low complexity" evidence="17">
    <location>
        <begin position="72"/>
        <end position="99"/>
    </location>
</feature>
<dbReference type="GO" id="GO:0005737">
    <property type="term" value="C:cytoplasm"/>
    <property type="evidence" value="ECO:0007669"/>
    <property type="project" value="UniProtKB-SubCell"/>
</dbReference>
<dbReference type="OMA" id="WWMINRD"/>
<dbReference type="PROSITE" id="PS00658">
    <property type="entry name" value="FORK_HEAD_2"/>
    <property type="match status" value="1"/>
</dbReference>
<comment type="subunit">
    <text evidence="14">Interacts with melt.</text>
</comment>
<dbReference type="GO" id="GO:0009896">
    <property type="term" value="P:positive regulation of catabolic process"/>
    <property type="evidence" value="ECO:0007669"/>
    <property type="project" value="UniProtKB-ARBA"/>
</dbReference>
<evidence type="ECO:0000256" key="12">
    <source>
        <dbReference type="ARBA" id="ARBA00023242"/>
    </source>
</evidence>
<dbReference type="InterPro" id="IPR032067">
    <property type="entry name" value="FOXO-TAD"/>
</dbReference>
<dbReference type="InterPro" id="IPR001766">
    <property type="entry name" value="Fork_head_dom"/>
</dbReference>
<dbReference type="GO" id="GO:0005634">
    <property type="term" value="C:nucleus"/>
    <property type="evidence" value="ECO:0007669"/>
    <property type="project" value="UniProtKB-SubCell"/>
</dbReference>
<evidence type="ECO:0000256" key="11">
    <source>
        <dbReference type="ARBA" id="ARBA00023163"/>
    </source>
</evidence>
<keyword evidence="12 16" id="KW-0539">Nucleus</keyword>
<dbReference type="InterPro" id="IPR036388">
    <property type="entry name" value="WH-like_DNA-bd_sf"/>
</dbReference>
<sequence length="640" mass="70519">MNAFGSPWPSPPRLENISNDGIPMDSLGELQENGFEPQTRARSNTWPLPRPENFVDPPEEPGSTKASNQQLATTGAPPTPSTACNNSISGSSKKNSSRRNAWGNLSYADLITQAIQSATDNRLTLSQIYEWMVQNVPYFKDKGDSNSSAGWKNSIRHNLSLHNRFMRVQNEGTGKSSWWMLNPDAKPGLTGKSVRRRAASMETSKFEKRRGRAKKRVEALRSAQALGLANANVMNDATPSPSSSISEGLDLFPDSPLHSGSFQLSPDFRQRASSNASSVGRLSPIPALVGIDSDWPYSANLDYSQDLTDSAATAASQQGQAVLDELAGSLAGDLTLQNDFLQGFTTAGQMHTSQQPPPYQPPQPYSMQATVPHSFGIHGHILQNSTRELQSMSPASGTGMSPSYPHSEPSPDYTMIVQNSRSNIQRPPSPSPPLTPSSQGVSSIVGDSNTPQTLMGQFMEALNSQTNLDDLNINLDGFQGGLDCNVDEVIKHELSVDGSLEFNFPISQHQQQQVQTASTHQLLHPPNGLHSYSQQQHQQHETVLNALNGTTNSPAVVTVQHTVARQSVTPPSWEQYKEHYKKKYPISENIIYRHRCEINNIGKQHKLKNFISLGYYYFLKKLYKLYIFKICACINAYETY</sequence>
<dbReference type="GO" id="GO:0008340">
    <property type="term" value="P:determination of adult lifespan"/>
    <property type="evidence" value="ECO:0007669"/>
    <property type="project" value="UniProtKB-ARBA"/>
</dbReference>
<dbReference type="PANTHER" id="PTHR45767:SF2">
    <property type="entry name" value="FORKHEAD BOX PROTEIN O"/>
    <property type="match status" value="1"/>
</dbReference>
<evidence type="ECO:0000256" key="10">
    <source>
        <dbReference type="ARBA" id="ARBA00023159"/>
    </source>
</evidence>
<keyword evidence="8" id="KW-0805">Transcription regulation</keyword>
<keyword evidence="6" id="KW-0341">Growth regulation</keyword>
<dbReference type="VEuPathDB" id="VectorBase:CSON002951"/>
<dbReference type="Gene3D" id="1.10.10.10">
    <property type="entry name" value="Winged helix-like DNA-binding domain superfamily/Winged helix DNA-binding domain"/>
    <property type="match status" value="1"/>
</dbReference>
<feature type="compositionally biased region" description="Polar residues" evidence="17">
    <location>
        <begin position="416"/>
        <end position="426"/>
    </location>
</feature>
<dbReference type="Pfam" id="PF00250">
    <property type="entry name" value="Forkhead"/>
    <property type="match status" value="1"/>
</dbReference>
<feature type="compositionally biased region" description="Polar residues" evidence="17">
    <location>
        <begin position="439"/>
        <end position="451"/>
    </location>
</feature>
<evidence type="ECO:0000256" key="6">
    <source>
        <dbReference type="ARBA" id="ARBA00022604"/>
    </source>
</evidence>
<evidence type="ECO:0000256" key="7">
    <source>
        <dbReference type="ARBA" id="ARBA00022782"/>
    </source>
</evidence>
<dbReference type="GO" id="GO:0001228">
    <property type="term" value="F:DNA-binding transcription activator activity, RNA polymerase II-specific"/>
    <property type="evidence" value="ECO:0007669"/>
    <property type="project" value="UniProtKB-ARBA"/>
</dbReference>
<feature type="compositionally biased region" description="Polar residues" evidence="17">
    <location>
        <begin position="388"/>
        <end position="401"/>
    </location>
</feature>
<dbReference type="InterPro" id="IPR030456">
    <property type="entry name" value="TF_fork_head_CS_2"/>
</dbReference>
<keyword evidence="3" id="KW-0217">Developmental protein</keyword>
<accession>A0A336LLZ6</accession>
<dbReference type="GO" id="GO:0008286">
    <property type="term" value="P:insulin receptor signaling pathway"/>
    <property type="evidence" value="ECO:0007669"/>
    <property type="project" value="UniProtKB-ARBA"/>
</dbReference>
<comment type="subcellular location">
    <subcellularLocation>
        <location evidence="2">Cytoplasm</location>
    </subcellularLocation>
    <subcellularLocation>
        <location evidence="1 16">Nucleus</location>
    </subcellularLocation>
</comment>
<dbReference type="GO" id="GO:0010883">
    <property type="term" value="P:regulation of lipid storage"/>
    <property type="evidence" value="ECO:0007669"/>
    <property type="project" value="UniProtKB-ARBA"/>
</dbReference>
<dbReference type="SMART" id="SM00339">
    <property type="entry name" value="FH"/>
    <property type="match status" value="1"/>
</dbReference>
<reference evidence="19" key="1">
    <citation type="submission" date="2018-07" db="EMBL/GenBank/DDBJ databases">
        <authorList>
            <person name="Quirk P.G."/>
            <person name="Krulwich T.A."/>
        </authorList>
    </citation>
    <scope>NUCLEOTIDE SEQUENCE</scope>
</reference>
<dbReference type="EMBL" id="UFQT01000014">
    <property type="protein sequence ID" value="SSX17669.1"/>
    <property type="molecule type" value="Genomic_DNA"/>
</dbReference>
<dbReference type="GO" id="GO:0000978">
    <property type="term" value="F:RNA polymerase II cis-regulatory region sequence-specific DNA binding"/>
    <property type="evidence" value="ECO:0007669"/>
    <property type="project" value="TreeGrafter"/>
</dbReference>
<keyword evidence="10" id="KW-0010">Activator</keyword>
<evidence type="ECO:0000256" key="17">
    <source>
        <dbReference type="SAM" id="MobiDB-lite"/>
    </source>
</evidence>
<dbReference type="GO" id="GO:0030154">
    <property type="term" value="P:cell differentiation"/>
    <property type="evidence" value="ECO:0007669"/>
    <property type="project" value="UniProtKB-KW"/>
</dbReference>
<dbReference type="PRINTS" id="PR00053">
    <property type="entry name" value="FORKHEAD"/>
</dbReference>
<gene>
    <name evidence="19" type="primary">CSON002951</name>
</gene>
<feature type="region of interest" description="Disordered" evidence="17">
    <location>
        <begin position="1"/>
        <end position="99"/>
    </location>
</feature>
<dbReference type="AlphaFoldDB" id="A0A336LLZ6"/>
<feature type="DNA-binding region" description="Fork-head" evidence="16">
    <location>
        <begin position="102"/>
        <end position="211"/>
    </location>
</feature>
<evidence type="ECO:0000256" key="3">
    <source>
        <dbReference type="ARBA" id="ARBA00022473"/>
    </source>
</evidence>
<dbReference type="CDD" id="cd20032">
    <property type="entry name" value="FH_FOXO"/>
    <property type="match status" value="1"/>
</dbReference>
<dbReference type="InterPro" id="IPR036390">
    <property type="entry name" value="WH_DNA-bd_sf"/>
</dbReference>
<keyword evidence="5" id="KW-0597">Phosphoprotein</keyword>
<evidence type="ECO:0000256" key="8">
    <source>
        <dbReference type="ARBA" id="ARBA00023015"/>
    </source>
</evidence>
<keyword evidence="4" id="KW-0963">Cytoplasm</keyword>
<evidence type="ECO:0000313" key="19">
    <source>
        <dbReference type="EMBL" id="SSX17669.1"/>
    </source>
</evidence>
<dbReference type="GO" id="GO:0042594">
    <property type="term" value="P:response to starvation"/>
    <property type="evidence" value="ECO:0007669"/>
    <property type="project" value="UniProtKB-ARBA"/>
</dbReference>
<name>A0A336LLZ6_CULSO</name>
<evidence type="ECO:0000256" key="4">
    <source>
        <dbReference type="ARBA" id="ARBA00022490"/>
    </source>
</evidence>
<feature type="region of interest" description="Disordered" evidence="17">
    <location>
        <begin position="388"/>
        <end position="451"/>
    </location>
</feature>
<evidence type="ECO:0000256" key="15">
    <source>
        <dbReference type="ARBA" id="ARBA00039893"/>
    </source>
</evidence>
<organism evidence="19">
    <name type="scientific">Culicoides sonorensis</name>
    <name type="common">Biting midge</name>
    <dbReference type="NCBI Taxonomy" id="179676"/>
    <lineage>
        <taxon>Eukaryota</taxon>
        <taxon>Metazoa</taxon>
        <taxon>Ecdysozoa</taxon>
        <taxon>Arthropoda</taxon>
        <taxon>Hexapoda</taxon>
        <taxon>Insecta</taxon>
        <taxon>Pterygota</taxon>
        <taxon>Neoptera</taxon>
        <taxon>Endopterygota</taxon>
        <taxon>Diptera</taxon>
        <taxon>Nematocera</taxon>
        <taxon>Chironomoidea</taxon>
        <taxon>Ceratopogonidae</taxon>
        <taxon>Ceratopogoninae</taxon>
        <taxon>Culicoides</taxon>
        <taxon>Monoculicoides</taxon>
    </lineage>
</organism>
<keyword evidence="13" id="KW-0131">Cell cycle</keyword>
<evidence type="ECO:0000259" key="18">
    <source>
        <dbReference type="PROSITE" id="PS50039"/>
    </source>
</evidence>
<keyword evidence="11" id="KW-0804">Transcription</keyword>
<dbReference type="GO" id="GO:0050778">
    <property type="term" value="P:positive regulation of immune response"/>
    <property type="evidence" value="ECO:0007669"/>
    <property type="project" value="UniProtKB-ARBA"/>
</dbReference>
<evidence type="ECO:0000256" key="2">
    <source>
        <dbReference type="ARBA" id="ARBA00004496"/>
    </source>
</evidence>
<evidence type="ECO:0000256" key="13">
    <source>
        <dbReference type="ARBA" id="ARBA00023306"/>
    </source>
</evidence>
<dbReference type="PROSITE" id="PS50039">
    <property type="entry name" value="FORK_HEAD_3"/>
    <property type="match status" value="1"/>
</dbReference>
<feature type="domain" description="Fork-head" evidence="18">
    <location>
        <begin position="102"/>
        <end position="211"/>
    </location>
</feature>
<evidence type="ECO:0000256" key="14">
    <source>
        <dbReference type="ARBA" id="ARBA00038846"/>
    </source>
</evidence>
<dbReference type="PANTHER" id="PTHR45767">
    <property type="entry name" value="FORKHEAD BOX PROTEIN O"/>
    <property type="match status" value="1"/>
</dbReference>
<dbReference type="Pfam" id="PF16676">
    <property type="entry name" value="FOXO-TAD"/>
    <property type="match status" value="1"/>
</dbReference>